<protein>
    <submittedName>
        <fullName evidence="2">Imm49 family immunity protein</fullName>
    </submittedName>
</protein>
<dbReference type="RefSeq" id="WP_267636815.1">
    <property type="nucleotide sequence ID" value="NZ_JAODIY010000006.1"/>
</dbReference>
<sequence>MREITLTEDEKERAKSSAEYNEKQLRRKYDQEYFEEIPDEKVPTVLFGKALDHEFLAKYSLFEGKIEQAREHFQQYIEAFVQNCEKVVVTDGVEGGIVLVPLKLRNALYAALILEDETEIERLTTKILDLPREVEFPWEGVDEMIAFDEEEYHQAKIIAMLVRGETEDLSSHLDVTNELREEKDGLAARYLTGIDTFANGILEEDEATIEAGITTTLNAHHNDTHQHEKRDIEGLMMSLEATGHYKLAHRHGFDVRLDSPYIPDSVHE</sequence>
<gene>
    <name evidence="2" type="ORF">ACFQJ7_17170</name>
</gene>
<feature type="region of interest" description="Disordered" evidence="1">
    <location>
        <begin position="1"/>
        <end position="22"/>
    </location>
</feature>
<dbReference type="Proteomes" id="UP001596414">
    <property type="component" value="Unassembled WGS sequence"/>
</dbReference>
<name>A0ABD5XDT1_9EURY</name>
<evidence type="ECO:0000313" key="2">
    <source>
        <dbReference type="EMBL" id="MFC7127729.1"/>
    </source>
</evidence>
<organism evidence="2 3">
    <name type="scientific">Halovenus rubra</name>
    <dbReference type="NCBI Taxonomy" id="869890"/>
    <lineage>
        <taxon>Archaea</taxon>
        <taxon>Methanobacteriati</taxon>
        <taxon>Methanobacteriota</taxon>
        <taxon>Stenosarchaea group</taxon>
        <taxon>Halobacteria</taxon>
        <taxon>Halobacteriales</taxon>
        <taxon>Haloarculaceae</taxon>
        <taxon>Halovenus</taxon>
    </lineage>
</organism>
<reference evidence="2 3" key="1">
    <citation type="journal article" date="2014" name="Int. J. Syst. Evol. Microbiol.">
        <title>Complete genome sequence of Corynebacterium casei LMG S-19264T (=DSM 44701T), isolated from a smear-ripened cheese.</title>
        <authorList>
            <consortium name="US DOE Joint Genome Institute (JGI-PGF)"/>
            <person name="Walter F."/>
            <person name="Albersmeier A."/>
            <person name="Kalinowski J."/>
            <person name="Ruckert C."/>
        </authorList>
    </citation>
    <scope>NUCLEOTIDE SEQUENCE [LARGE SCALE GENOMIC DNA]</scope>
    <source>
        <strain evidence="2 3">CGMCC 4.7215</strain>
    </source>
</reference>
<dbReference type="EMBL" id="JBHSZQ010000052">
    <property type="protein sequence ID" value="MFC7127729.1"/>
    <property type="molecule type" value="Genomic_DNA"/>
</dbReference>
<comment type="caution">
    <text evidence="2">The sequence shown here is derived from an EMBL/GenBank/DDBJ whole genome shotgun (WGS) entry which is preliminary data.</text>
</comment>
<dbReference type="InterPro" id="IPR029074">
    <property type="entry name" value="Imm49"/>
</dbReference>
<evidence type="ECO:0000256" key="1">
    <source>
        <dbReference type="SAM" id="MobiDB-lite"/>
    </source>
</evidence>
<proteinExistence type="predicted"/>
<dbReference type="AlphaFoldDB" id="A0ABD5XDT1"/>
<evidence type="ECO:0000313" key="3">
    <source>
        <dbReference type="Proteomes" id="UP001596414"/>
    </source>
</evidence>
<dbReference type="Pfam" id="PF15575">
    <property type="entry name" value="Imm49"/>
    <property type="match status" value="1"/>
</dbReference>
<accession>A0ABD5XDT1</accession>